<dbReference type="InterPro" id="IPR007657">
    <property type="entry name" value="Glycosyltransferase_61"/>
</dbReference>
<reference evidence="6" key="1">
    <citation type="submission" date="2024-04" db="EMBL/GenBank/DDBJ databases">
        <title>Phylogenomic analyses of a clade within the roseobacter group suggest taxonomic reassignments of species of the genera Aestuariivita, Citreicella, Loktanella, Nautella, Pelagibaca, Ruegeria, Thalassobius, Thiobacimonas and Tropicibacter, and the proposal o.</title>
        <authorList>
            <person name="Jeon C.O."/>
        </authorList>
    </citation>
    <scope>NUCLEOTIDE SEQUENCE [LARGE SCALE GENOMIC DNA]</scope>
    <source>
        <strain evidence="6">SS1-5</strain>
    </source>
</reference>
<dbReference type="EMBL" id="CP151767">
    <property type="protein sequence ID" value="WZU66654.1"/>
    <property type="molecule type" value="Genomic_DNA"/>
</dbReference>
<dbReference type="InterPro" id="IPR049625">
    <property type="entry name" value="Glyco_transf_61_cat"/>
</dbReference>
<dbReference type="PANTHER" id="PTHR20961:SF124">
    <property type="entry name" value="GLYCOSYLTRANSFERASE"/>
    <property type="match status" value="1"/>
</dbReference>
<proteinExistence type="predicted"/>
<dbReference type="GO" id="GO:0016757">
    <property type="term" value="F:glycosyltransferase activity"/>
    <property type="evidence" value="ECO:0007669"/>
    <property type="project" value="UniProtKB-KW"/>
</dbReference>
<dbReference type="AlphaFoldDB" id="A0AAN0M8D7"/>
<protein>
    <submittedName>
        <fullName evidence="5">DUF563 domain-containing protein</fullName>
    </submittedName>
</protein>
<organism evidence="5 6">
    <name type="scientific">Yoonia rhodophyticola</name>
    <dbReference type="NCBI Taxonomy" id="3137370"/>
    <lineage>
        <taxon>Bacteria</taxon>
        <taxon>Pseudomonadati</taxon>
        <taxon>Pseudomonadota</taxon>
        <taxon>Alphaproteobacteria</taxon>
        <taxon>Rhodobacterales</taxon>
        <taxon>Paracoccaceae</taxon>
        <taxon>Yoonia</taxon>
    </lineage>
</organism>
<gene>
    <name evidence="5" type="ORF">AABB31_16755</name>
</gene>
<dbReference type="PANTHER" id="PTHR20961">
    <property type="entry name" value="GLYCOSYLTRANSFERASE"/>
    <property type="match status" value="1"/>
</dbReference>
<dbReference type="Proteomes" id="UP001470809">
    <property type="component" value="Chromosome"/>
</dbReference>
<keyword evidence="3" id="KW-0325">Glycoprotein</keyword>
<evidence type="ECO:0000256" key="3">
    <source>
        <dbReference type="ARBA" id="ARBA00023180"/>
    </source>
</evidence>
<keyword evidence="2" id="KW-0808">Transferase</keyword>
<evidence type="ECO:0000259" key="4">
    <source>
        <dbReference type="Pfam" id="PF04577"/>
    </source>
</evidence>
<evidence type="ECO:0000256" key="1">
    <source>
        <dbReference type="ARBA" id="ARBA00022676"/>
    </source>
</evidence>
<sequence>MMHNPTDRSLAFYFRATVDHPAPHRHPEMLQAETTKLILAQNDRLRAPEINAAQRGLTEAAELRFDGCALMRGGRRVQTALENDEAVIDAFRVQPKTELDDADFHCNLDRVEAPAKDFVISIASASNFFASTTKVISKICLARDLFANHRDMRLTVITPRKVTLPGYFRAMVDLFHADDFKDIRYQNTLDVAEFITPINAIPGVFQPTELQNTGGQKIRRRVIGGAVRLLSQKVAQHDWSADHTPPLPKRIMISRARAKQRTISNLADWMPFFAGHGFEEVAMEDHSVADQIRLIRNAQIVLGPHGAGMAHLAFAGPDTTFIELTTRQFVKRGANNFAPIAELNAVPYHLVCCNEDGDPTTKMVGNNGNDLLLTDAAIAHIQSVIDSAN</sequence>
<keyword evidence="6" id="KW-1185">Reference proteome</keyword>
<name>A0AAN0M8D7_9RHOB</name>
<feature type="domain" description="Glycosyltransferase 61 catalytic" evidence="4">
    <location>
        <begin position="226"/>
        <end position="322"/>
    </location>
</feature>
<evidence type="ECO:0000313" key="5">
    <source>
        <dbReference type="EMBL" id="WZU66654.1"/>
    </source>
</evidence>
<evidence type="ECO:0000313" key="6">
    <source>
        <dbReference type="Proteomes" id="UP001470809"/>
    </source>
</evidence>
<dbReference type="RefSeq" id="WP_342075976.1">
    <property type="nucleotide sequence ID" value="NZ_CP151767.2"/>
</dbReference>
<keyword evidence="1" id="KW-0328">Glycosyltransferase</keyword>
<evidence type="ECO:0000256" key="2">
    <source>
        <dbReference type="ARBA" id="ARBA00022679"/>
    </source>
</evidence>
<dbReference type="KEGG" id="yrh:AABB31_16755"/>
<dbReference type="Pfam" id="PF04577">
    <property type="entry name" value="Glyco_transf_61"/>
    <property type="match status" value="1"/>
</dbReference>
<reference evidence="5 6" key="2">
    <citation type="submission" date="2024-08" db="EMBL/GenBank/DDBJ databases">
        <title>Phylogenomic analyses of a clade within the roseobacter group suggest taxonomic reassignments of species of the genera Aestuariivita, Citreicella, Loktanella, Nautella, Pelagibaca, Ruegeria, Thalassobius, Thiobacimonas and Tropicibacter, and the proposal o.</title>
        <authorList>
            <person name="Jeon C.O."/>
        </authorList>
    </citation>
    <scope>NUCLEOTIDE SEQUENCE [LARGE SCALE GENOMIC DNA]</scope>
    <source>
        <strain evidence="5 6">SS1-5</strain>
    </source>
</reference>
<accession>A0AAN0M8D7</accession>